<dbReference type="InterPro" id="IPR050325">
    <property type="entry name" value="Prot/Nucl_acid_deglycase"/>
</dbReference>
<proteinExistence type="predicted"/>
<keyword evidence="3" id="KW-1185">Reference proteome</keyword>
<dbReference type="InterPro" id="IPR029062">
    <property type="entry name" value="Class_I_gatase-like"/>
</dbReference>
<gene>
    <name evidence="2" type="ORF">AB0K36_31495</name>
</gene>
<dbReference type="InterPro" id="IPR002818">
    <property type="entry name" value="DJ-1/PfpI"/>
</dbReference>
<comment type="caution">
    <text evidence="2">The sequence shown here is derived from an EMBL/GenBank/DDBJ whole genome shotgun (WGS) entry which is preliminary data.</text>
</comment>
<dbReference type="Gene3D" id="3.40.50.880">
    <property type="match status" value="1"/>
</dbReference>
<reference evidence="2 3" key="1">
    <citation type="submission" date="2024-06" db="EMBL/GenBank/DDBJ databases">
        <title>The Natural Products Discovery Center: Release of the First 8490 Sequenced Strains for Exploring Actinobacteria Biosynthetic Diversity.</title>
        <authorList>
            <person name="Kalkreuter E."/>
            <person name="Kautsar S.A."/>
            <person name="Yang D."/>
            <person name="Bader C.D."/>
            <person name="Teijaro C.N."/>
            <person name="Fluegel L."/>
            <person name="Davis C.M."/>
            <person name="Simpson J.R."/>
            <person name="Lauterbach L."/>
            <person name="Steele A.D."/>
            <person name="Gui C."/>
            <person name="Meng S."/>
            <person name="Li G."/>
            <person name="Viehrig K."/>
            <person name="Ye F."/>
            <person name="Su P."/>
            <person name="Kiefer A.F."/>
            <person name="Nichols A."/>
            <person name="Cepeda A.J."/>
            <person name="Yan W."/>
            <person name="Fan B."/>
            <person name="Jiang Y."/>
            <person name="Adhikari A."/>
            <person name="Zheng C.-J."/>
            <person name="Schuster L."/>
            <person name="Cowan T.M."/>
            <person name="Smanski M.J."/>
            <person name="Chevrette M.G."/>
            <person name="De Carvalho L.P.S."/>
            <person name="Shen B."/>
        </authorList>
    </citation>
    <scope>NUCLEOTIDE SEQUENCE [LARGE SCALE GENOMIC DNA]</scope>
    <source>
        <strain evidence="2 3">NPDC049344</strain>
    </source>
</reference>
<evidence type="ECO:0000259" key="1">
    <source>
        <dbReference type="Pfam" id="PF01965"/>
    </source>
</evidence>
<accession>A0ABV3I361</accession>
<sequence>MTRGTVHLAVYDTYADWETGHTTAHLAQNGFTVKTVGLTTHLVTTMGGVRIQPDLALADLDPADSELLILTGATLWDTGDVLSPFATKARTFLDAGVPVAAICGATAGLAREGLLDDRAHTSAVSFYLAATGYKGGDHYVDTDAVTDGDLITAGPTEPVAFAREVFARLGVYEGEKLDAWYRLFHDSDPAAFEVLNA</sequence>
<dbReference type="Pfam" id="PF01965">
    <property type="entry name" value="DJ-1_PfpI"/>
    <property type="match status" value="1"/>
</dbReference>
<dbReference type="PANTHER" id="PTHR48094">
    <property type="entry name" value="PROTEIN/NUCLEIC ACID DEGLYCASE DJ-1-RELATED"/>
    <property type="match status" value="1"/>
</dbReference>
<organism evidence="2 3">
    <name type="scientific">Streptomyces kurssanovii</name>
    <dbReference type="NCBI Taxonomy" id="67312"/>
    <lineage>
        <taxon>Bacteria</taxon>
        <taxon>Bacillati</taxon>
        <taxon>Actinomycetota</taxon>
        <taxon>Actinomycetes</taxon>
        <taxon>Kitasatosporales</taxon>
        <taxon>Streptomycetaceae</taxon>
        <taxon>Streptomyces</taxon>
    </lineage>
</organism>
<protein>
    <submittedName>
        <fullName evidence="2">DJ-1/PfpI family protein</fullName>
    </submittedName>
</protein>
<evidence type="ECO:0000313" key="2">
    <source>
        <dbReference type="EMBL" id="MEV4685291.1"/>
    </source>
</evidence>
<dbReference type="RefSeq" id="WP_364600747.1">
    <property type="nucleotide sequence ID" value="NZ_JBFAQK010000074.1"/>
</dbReference>
<dbReference type="Proteomes" id="UP001552521">
    <property type="component" value="Unassembled WGS sequence"/>
</dbReference>
<dbReference type="EMBL" id="JBFAQK010000074">
    <property type="protein sequence ID" value="MEV4685291.1"/>
    <property type="molecule type" value="Genomic_DNA"/>
</dbReference>
<evidence type="ECO:0000313" key="3">
    <source>
        <dbReference type="Proteomes" id="UP001552521"/>
    </source>
</evidence>
<name>A0ABV3I361_9ACTN</name>
<dbReference type="SUPFAM" id="SSF52317">
    <property type="entry name" value="Class I glutamine amidotransferase-like"/>
    <property type="match status" value="1"/>
</dbReference>
<dbReference type="PANTHER" id="PTHR48094:SF19">
    <property type="entry name" value="DJ-1_PFPI DOMAIN-CONTAINING PROTEIN"/>
    <property type="match status" value="1"/>
</dbReference>
<feature type="domain" description="DJ-1/PfpI" evidence="1">
    <location>
        <begin position="6"/>
        <end position="166"/>
    </location>
</feature>